<feature type="transmembrane region" description="Helical" evidence="1">
    <location>
        <begin position="152"/>
        <end position="174"/>
    </location>
</feature>
<dbReference type="AlphaFoldDB" id="A0AAV4D343"/>
<feature type="transmembrane region" description="Helical" evidence="1">
    <location>
        <begin position="115"/>
        <end position="140"/>
    </location>
</feature>
<feature type="transmembrane region" description="Helical" evidence="1">
    <location>
        <begin position="84"/>
        <end position="108"/>
    </location>
</feature>
<reference evidence="2 3" key="1">
    <citation type="journal article" date="2021" name="Elife">
        <title>Chloroplast acquisition without the gene transfer in kleptoplastic sea slugs, Plakobranchus ocellatus.</title>
        <authorList>
            <person name="Maeda T."/>
            <person name="Takahashi S."/>
            <person name="Yoshida T."/>
            <person name="Shimamura S."/>
            <person name="Takaki Y."/>
            <person name="Nagai Y."/>
            <person name="Toyoda A."/>
            <person name="Suzuki Y."/>
            <person name="Arimoto A."/>
            <person name="Ishii H."/>
            <person name="Satoh N."/>
            <person name="Nishiyama T."/>
            <person name="Hasebe M."/>
            <person name="Maruyama T."/>
            <person name="Minagawa J."/>
            <person name="Obokata J."/>
            <person name="Shigenobu S."/>
        </authorList>
    </citation>
    <scope>NUCLEOTIDE SEQUENCE [LARGE SCALE GENOMIC DNA]</scope>
</reference>
<comment type="caution">
    <text evidence="2">The sequence shown here is derived from an EMBL/GenBank/DDBJ whole genome shotgun (WGS) entry which is preliminary data.</text>
</comment>
<keyword evidence="3" id="KW-1185">Reference proteome</keyword>
<feature type="transmembrane region" description="Helical" evidence="1">
    <location>
        <begin position="28"/>
        <end position="52"/>
    </location>
</feature>
<sequence length="177" mass="18362">MTKSKDEDPSLYSKQEPTVPDWLEACRAFAVLGMIAGLISVVADIVLVVFSLAGRDGSVVLINVVSLVAAVASFPDWLEACRAFALLGMIAGLISVVADIILVVFSLAGRDGSVVLINVASLAAAVASCVMIIICIIIFAAKAETSSADFGYSFVLSIVGGILIFFGGGLSFLVNKE</sequence>
<evidence type="ECO:0000256" key="1">
    <source>
        <dbReference type="SAM" id="Phobius"/>
    </source>
</evidence>
<name>A0AAV4D343_9GAST</name>
<keyword evidence="1" id="KW-1133">Transmembrane helix</keyword>
<evidence type="ECO:0000313" key="3">
    <source>
        <dbReference type="Proteomes" id="UP000735302"/>
    </source>
</evidence>
<feature type="transmembrane region" description="Helical" evidence="1">
    <location>
        <begin position="59"/>
        <end position="78"/>
    </location>
</feature>
<dbReference type="Proteomes" id="UP000735302">
    <property type="component" value="Unassembled WGS sequence"/>
</dbReference>
<keyword evidence="1" id="KW-0472">Membrane</keyword>
<accession>A0AAV4D343</accession>
<dbReference type="Gene3D" id="1.20.140.150">
    <property type="match status" value="1"/>
</dbReference>
<gene>
    <name evidence="2" type="ORF">PoB_006511100</name>
</gene>
<organism evidence="2 3">
    <name type="scientific">Plakobranchus ocellatus</name>
    <dbReference type="NCBI Taxonomy" id="259542"/>
    <lineage>
        <taxon>Eukaryota</taxon>
        <taxon>Metazoa</taxon>
        <taxon>Spiralia</taxon>
        <taxon>Lophotrochozoa</taxon>
        <taxon>Mollusca</taxon>
        <taxon>Gastropoda</taxon>
        <taxon>Heterobranchia</taxon>
        <taxon>Euthyneura</taxon>
        <taxon>Panpulmonata</taxon>
        <taxon>Sacoglossa</taxon>
        <taxon>Placobranchoidea</taxon>
        <taxon>Plakobranchidae</taxon>
        <taxon>Plakobranchus</taxon>
    </lineage>
</organism>
<proteinExistence type="predicted"/>
<protein>
    <submittedName>
        <fullName evidence="2">Uncharacterized protein</fullName>
    </submittedName>
</protein>
<dbReference type="EMBL" id="BLXT01007322">
    <property type="protein sequence ID" value="GFO38606.1"/>
    <property type="molecule type" value="Genomic_DNA"/>
</dbReference>
<evidence type="ECO:0000313" key="2">
    <source>
        <dbReference type="EMBL" id="GFO38606.1"/>
    </source>
</evidence>
<keyword evidence="1" id="KW-0812">Transmembrane</keyword>